<name>A0A3S5BKH4_9PLAT</name>
<sequence length="165" mass="18817">MVQNLPNVCAFMPHICVHNISATGGSGICCPAPAGYTETCGGNGIGKCSQVYIQADQLPAPELSLDDRMNWPERFFRRMCRCEGNRFGIACEQCWFGWKGQNCDEPERLIRRNIMSFSRRELEMFVDVVKQMPNTPTEYMVLFEADSLHSDPLYKPTWIPANLHY</sequence>
<gene>
    <name evidence="1" type="ORF">PXEA_LOCUS21130</name>
</gene>
<evidence type="ECO:0000313" key="2">
    <source>
        <dbReference type="Proteomes" id="UP000784294"/>
    </source>
</evidence>
<feature type="non-terminal residue" evidence="1">
    <location>
        <position position="165"/>
    </location>
</feature>
<dbReference type="SUPFAM" id="SSF48056">
    <property type="entry name" value="Di-copper centre-containing domain"/>
    <property type="match status" value="1"/>
</dbReference>
<reference evidence="1" key="1">
    <citation type="submission" date="2018-11" db="EMBL/GenBank/DDBJ databases">
        <authorList>
            <consortium name="Pathogen Informatics"/>
        </authorList>
    </citation>
    <scope>NUCLEOTIDE SEQUENCE</scope>
</reference>
<evidence type="ECO:0000313" key="1">
    <source>
        <dbReference type="EMBL" id="VEL27690.1"/>
    </source>
</evidence>
<keyword evidence="2" id="KW-1185">Reference proteome</keyword>
<protein>
    <recommendedName>
        <fullName evidence="3">Laminin EGF-like domain-containing protein</fullName>
    </recommendedName>
</protein>
<dbReference type="InterPro" id="IPR008922">
    <property type="entry name" value="Di-copper_centre_dom_sf"/>
</dbReference>
<accession>A0A3S5BKH4</accession>
<dbReference type="AlphaFoldDB" id="A0A3S5BKH4"/>
<dbReference type="Proteomes" id="UP000784294">
    <property type="component" value="Unassembled WGS sequence"/>
</dbReference>
<organism evidence="1 2">
    <name type="scientific">Protopolystoma xenopodis</name>
    <dbReference type="NCBI Taxonomy" id="117903"/>
    <lineage>
        <taxon>Eukaryota</taxon>
        <taxon>Metazoa</taxon>
        <taxon>Spiralia</taxon>
        <taxon>Lophotrochozoa</taxon>
        <taxon>Platyhelminthes</taxon>
        <taxon>Monogenea</taxon>
        <taxon>Polyopisthocotylea</taxon>
        <taxon>Polystomatidea</taxon>
        <taxon>Polystomatidae</taxon>
        <taxon>Protopolystoma</taxon>
    </lineage>
</organism>
<dbReference type="EMBL" id="CAAALY010089092">
    <property type="protein sequence ID" value="VEL27690.1"/>
    <property type="molecule type" value="Genomic_DNA"/>
</dbReference>
<dbReference type="OrthoDB" id="6132182at2759"/>
<proteinExistence type="predicted"/>
<evidence type="ECO:0008006" key="3">
    <source>
        <dbReference type="Google" id="ProtNLM"/>
    </source>
</evidence>
<comment type="caution">
    <text evidence="1">The sequence shown here is derived from an EMBL/GenBank/DDBJ whole genome shotgun (WGS) entry which is preliminary data.</text>
</comment>